<name>A0A9W9FY84_9EURO</name>
<dbReference type="AlphaFoldDB" id="A0A9W9FY84"/>
<gene>
    <name evidence="2" type="ORF">N7456_005281</name>
</gene>
<comment type="caution">
    <text evidence="2">The sequence shown here is derived from an EMBL/GenBank/DDBJ whole genome shotgun (WGS) entry which is preliminary data.</text>
</comment>
<reference evidence="2" key="1">
    <citation type="submission" date="2022-11" db="EMBL/GenBank/DDBJ databases">
        <authorList>
            <person name="Petersen C."/>
        </authorList>
    </citation>
    <scope>NUCLEOTIDE SEQUENCE</scope>
    <source>
        <strain evidence="2">IBT 30069</strain>
    </source>
</reference>
<evidence type="ECO:0000313" key="2">
    <source>
        <dbReference type="EMBL" id="KAJ5108606.1"/>
    </source>
</evidence>
<keyword evidence="1" id="KW-0732">Signal</keyword>
<protein>
    <submittedName>
        <fullName evidence="2">Uncharacterized protein</fullName>
    </submittedName>
</protein>
<dbReference type="EMBL" id="JAPQKH010000003">
    <property type="protein sequence ID" value="KAJ5108606.1"/>
    <property type="molecule type" value="Genomic_DNA"/>
</dbReference>
<feature type="signal peptide" evidence="1">
    <location>
        <begin position="1"/>
        <end position="18"/>
    </location>
</feature>
<keyword evidence="3" id="KW-1185">Reference proteome</keyword>
<accession>A0A9W9FY84</accession>
<reference evidence="2" key="2">
    <citation type="journal article" date="2023" name="IMA Fungus">
        <title>Comparative genomic study of the Penicillium genus elucidates a diverse pangenome and 15 lateral gene transfer events.</title>
        <authorList>
            <person name="Petersen C."/>
            <person name="Sorensen T."/>
            <person name="Nielsen M.R."/>
            <person name="Sondergaard T.E."/>
            <person name="Sorensen J.L."/>
            <person name="Fitzpatrick D.A."/>
            <person name="Frisvad J.C."/>
            <person name="Nielsen K.L."/>
        </authorList>
    </citation>
    <scope>NUCLEOTIDE SEQUENCE</scope>
    <source>
        <strain evidence="2">IBT 30069</strain>
    </source>
</reference>
<evidence type="ECO:0000256" key="1">
    <source>
        <dbReference type="SAM" id="SignalP"/>
    </source>
</evidence>
<dbReference type="OrthoDB" id="5348716at2759"/>
<feature type="chain" id="PRO_5040803233" evidence="1">
    <location>
        <begin position="19"/>
        <end position="177"/>
    </location>
</feature>
<dbReference type="Proteomes" id="UP001149165">
    <property type="component" value="Unassembled WGS sequence"/>
</dbReference>
<proteinExistence type="predicted"/>
<sequence length="177" mass="20246">MQIKFSLTLPIVHPLVSAICPGYNYAFWNRGHNWFYTSDDSCNIVVTGHCQNVCHCKGNWGCGPSHSVDKLLVNGLWYACRREPNAGICDDNANQLAYLSPESCCRNDGRRNFEEGLITKRHADAIAETDILLERHGQEYEDAERQGHDVAELRRRQLDEVEEYMKWETEAAALNEE</sequence>
<organism evidence="2 3">
    <name type="scientific">Penicillium angulare</name>
    <dbReference type="NCBI Taxonomy" id="116970"/>
    <lineage>
        <taxon>Eukaryota</taxon>
        <taxon>Fungi</taxon>
        <taxon>Dikarya</taxon>
        <taxon>Ascomycota</taxon>
        <taxon>Pezizomycotina</taxon>
        <taxon>Eurotiomycetes</taxon>
        <taxon>Eurotiomycetidae</taxon>
        <taxon>Eurotiales</taxon>
        <taxon>Aspergillaceae</taxon>
        <taxon>Penicillium</taxon>
    </lineage>
</organism>
<evidence type="ECO:0000313" key="3">
    <source>
        <dbReference type="Proteomes" id="UP001149165"/>
    </source>
</evidence>